<keyword evidence="1" id="KW-1133">Transmembrane helix</keyword>
<keyword evidence="3" id="KW-1185">Reference proteome</keyword>
<evidence type="ECO:0000256" key="1">
    <source>
        <dbReference type="SAM" id="Phobius"/>
    </source>
</evidence>
<feature type="transmembrane region" description="Helical" evidence="1">
    <location>
        <begin position="165"/>
        <end position="184"/>
    </location>
</feature>
<comment type="caution">
    <text evidence="2">The sequence shown here is derived from an EMBL/GenBank/DDBJ whole genome shotgun (WGS) entry which is preliminary data.</text>
</comment>
<sequence>MGQQSVEDIASIETVLHELLLRMEALERVHHQDVAHIRVSLDQWQEITQSLSRLLEVRTQETAEVSSGYRTLGEHLVRFGQYLVSSEVMLKRAEGPLTTLAASLPSLIVEMEKLGSQVHPVTDPQITTEVKAELQALRRLIQRSACQRSGSGTSIWTELAQWRAAVVWLLMGTAVMGVLQYLIFRGSGFQTALSEVRASGGTVDRRLERIEIWLGIVEDD</sequence>
<dbReference type="STRING" id="549789.NIES30_17385"/>
<reference evidence="2 3" key="1">
    <citation type="submission" date="2016-11" db="EMBL/GenBank/DDBJ databases">
        <title>Draft Genome Sequences of Nine Cyanobacterial Strains from Diverse Habitats.</title>
        <authorList>
            <person name="Zhu T."/>
            <person name="Hou S."/>
            <person name="Lu X."/>
            <person name="Hess W.R."/>
        </authorList>
    </citation>
    <scope>NUCLEOTIDE SEQUENCE [LARGE SCALE GENOMIC DNA]</scope>
    <source>
        <strain evidence="2 3">NIES-30</strain>
    </source>
</reference>
<evidence type="ECO:0000313" key="2">
    <source>
        <dbReference type="EMBL" id="OKH46076.1"/>
    </source>
</evidence>
<proteinExistence type="predicted"/>
<name>A0A1U7J1Z6_9CYAN</name>
<accession>A0A1U7J1Z6</accession>
<organism evidence="2 3">
    <name type="scientific">Phormidium tenue NIES-30</name>
    <dbReference type="NCBI Taxonomy" id="549789"/>
    <lineage>
        <taxon>Bacteria</taxon>
        <taxon>Bacillati</taxon>
        <taxon>Cyanobacteriota</taxon>
        <taxon>Cyanophyceae</taxon>
        <taxon>Oscillatoriophycideae</taxon>
        <taxon>Oscillatoriales</taxon>
        <taxon>Oscillatoriaceae</taxon>
        <taxon>Phormidium</taxon>
    </lineage>
</organism>
<keyword evidence="1" id="KW-0812">Transmembrane</keyword>
<dbReference type="Proteomes" id="UP000185557">
    <property type="component" value="Unassembled WGS sequence"/>
</dbReference>
<gene>
    <name evidence="2" type="ORF">NIES30_17385</name>
</gene>
<protein>
    <submittedName>
        <fullName evidence="2">Uncharacterized protein</fullName>
    </submittedName>
</protein>
<evidence type="ECO:0000313" key="3">
    <source>
        <dbReference type="Proteomes" id="UP000185557"/>
    </source>
</evidence>
<keyword evidence="1" id="KW-0472">Membrane</keyword>
<dbReference type="RefSeq" id="WP_073609708.1">
    <property type="nucleotide sequence ID" value="NZ_MRCG01000014.1"/>
</dbReference>
<dbReference type="EMBL" id="MRCG01000014">
    <property type="protein sequence ID" value="OKH46076.1"/>
    <property type="molecule type" value="Genomic_DNA"/>
</dbReference>
<dbReference type="AlphaFoldDB" id="A0A1U7J1Z6"/>